<dbReference type="UniPathway" id="UPA00333">
    <property type="reaction ID" value="UER00453"/>
</dbReference>
<dbReference type="GO" id="GO:0019442">
    <property type="term" value="P:L-tryptophan catabolic process to acetyl-CoA"/>
    <property type="evidence" value="ECO:0007669"/>
    <property type="project" value="TreeGrafter"/>
</dbReference>
<proteinExistence type="inferred from homology"/>
<dbReference type="OrthoDB" id="9776847at2"/>
<keyword evidence="11" id="KW-1185">Reference proteome</keyword>
<gene>
    <name evidence="9" type="primary">kynA</name>
    <name evidence="10" type="ORF">DL238_02300</name>
</gene>
<accession>A0A395LHX1</accession>
<feature type="binding site" evidence="9">
    <location>
        <position position="107"/>
    </location>
    <ligand>
        <name>substrate</name>
    </ligand>
</feature>
<comment type="similarity">
    <text evidence="9">Belongs to the tryptophan 2,3-dioxygenase family.</text>
</comment>
<dbReference type="GO" id="GO:0020037">
    <property type="term" value="F:heme binding"/>
    <property type="evidence" value="ECO:0007669"/>
    <property type="project" value="UniProtKB-UniRule"/>
</dbReference>
<keyword evidence="3 9" id="KW-0479">Metal-binding</keyword>
<evidence type="ECO:0000256" key="4">
    <source>
        <dbReference type="ARBA" id="ARBA00022964"/>
    </source>
</evidence>
<dbReference type="RefSeq" id="WP_115490775.1">
    <property type="nucleotide sequence ID" value="NZ_JACHWW010000001.1"/>
</dbReference>
<dbReference type="EC" id="1.13.11.11" evidence="9"/>
<comment type="pathway">
    <text evidence="9">Amino-acid degradation; L-tryptophan degradation via kynurenine pathway; L-kynurenine from L-tryptophan: step 1/2.</text>
</comment>
<evidence type="ECO:0000256" key="3">
    <source>
        <dbReference type="ARBA" id="ARBA00022723"/>
    </source>
</evidence>
<feature type="binding site" evidence="9">
    <location>
        <position position="103"/>
    </location>
    <ligand>
        <name>substrate</name>
    </ligand>
</feature>
<comment type="cofactor">
    <cofactor evidence="9">
        <name>heme</name>
        <dbReference type="ChEBI" id="CHEBI:30413"/>
    </cofactor>
    <text evidence="9">Binds 1 heme group per subunit.</text>
</comment>
<keyword evidence="7 9" id="KW-0823">Tryptophan catabolism</keyword>
<dbReference type="InterPro" id="IPR037217">
    <property type="entry name" value="Trp/Indoleamine_2_3_dOase-like"/>
</dbReference>
<protein>
    <recommendedName>
        <fullName evidence="9">Tryptophan 2,3-dioxygenase</fullName>
        <shortName evidence="9">TDO</shortName>
        <ecNumber evidence="9">1.13.11.11</ecNumber>
    </recommendedName>
    <alternativeName>
        <fullName evidence="9">Tryptamin 2,3-dioxygenase</fullName>
    </alternativeName>
    <alternativeName>
        <fullName evidence="9">Tryptophan oxygenase</fullName>
        <shortName evidence="9">TO</shortName>
        <shortName evidence="9">TRPO</shortName>
    </alternativeName>
    <alternativeName>
        <fullName evidence="9">Tryptophan pyrrolase</fullName>
    </alternativeName>
    <alternativeName>
        <fullName evidence="9">Tryptophanase</fullName>
    </alternativeName>
</protein>
<comment type="caution">
    <text evidence="10">The sequence shown here is derived from an EMBL/GenBank/DDBJ whole genome shotgun (WGS) entry which is preliminary data.</text>
</comment>
<evidence type="ECO:0000256" key="9">
    <source>
        <dbReference type="HAMAP-Rule" id="MF_01972"/>
    </source>
</evidence>
<feature type="binding site" description="axial binding residue" evidence="9">
    <location>
        <position position="230"/>
    </location>
    <ligand>
        <name>heme</name>
        <dbReference type="ChEBI" id="CHEBI:30413"/>
    </ligand>
    <ligandPart>
        <name>Fe</name>
        <dbReference type="ChEBI" id="CHEBI:18248"/>
    </ligandPart>
</feature>
<evidence type="ECO:0000313" key="10">
    <source>
        <dbReference type="EMBL" id="RDS76546.1"/>
    </source>
</evidence>
<sequence length="272" mass="30982">MAADTPTDTPEGDVTYASYLDLDRILAAQHPRSDAQDEMLFIIVHQASELWLKLCLHELFAAREAIAADRLRPAFKMLARVARAQEQLIQSWNVLSTMTPHDYSLLRPHLGTSSGFQSAQYRLMEFILGGRKPNMVTMHEAVPDVAEKLRAELARPSLYDETMKLLARRGFAIPDKVLTRDREGSWDKSEAVEAVWAQIYSNPHDHWDLYELAEKLVDLEYHFQRWRFGHLKTVERIIGFKKGTGGTAGVGYLEGVLKEVFFPELLSVRTAL</sequence>
<feature type="binding site" evidence="9">
    <location>
        <position position="244"/>
    </location>
    <ligand>
        <name>substrate</name>
    </ligand>
</feature>
<keyword evidence="2 9" id="KW-0349">Heme</keyword>
<evidence type="ECO:0000256" key="8">
    <source>
        <dbReference type="ARBA" id="ARBA00050412"/>
    </source>
</evidence>
<dbReference type="AlphaFoldDB" id="A0A395LHX1"/>
<dbReference type="GO" id="GO:0046872">
    <property type="term" value="F:metal ion binding"/>
    <property type="evidence" value="ECO:0007669"/>
    <property type="project" value="UniProtKB-KW"/>
</dbReference>
<dbReference type="PANTHER" id="PTHR10138:SF0">
    <property type="entry name" value="TRYPTOPHAN 2,3-DIOXYGENASE"/>
    <property type="match status" value="1"/>
</dbReference>
<organism evidence="10 11">
    <name type="scientific">Alteriqipengyuania lutimaris</name>
    <dbReference type="NCBI Taxonomy" id="1538146"/>
    <lineage>
        <taxon>Bacteria</taxon>
        <taxon>Pseudomonadati</taxon>
        <taxon>Pseudomonadota</taxon>
        <taxon>Alphaproteobacteria</taxon>
        <taxon>Sphingomonadales</taxon>
        <taxon>Erythrobacteraceae</taxon>
        <taxon>Alteriqipengyuania</taxon>
    </lineage>
</organism>
<dbReference type="Proteomes" id="UP000254101">
    <property type="component" value="Unassembled WGS sequence"/>
</dbReference>
<dbReference type="GO" id="GO:0004833">
    <property type="term" value="F:L-tryptophan 2,3-dioxygenase activity"/>
    <property type="evidence" value="ECO:0007669"/>
    <property type="project" value="UniProtKB-UniRule"/>
</dbReference>
<dbReference type="EMBL" id="QRBB01000001">
    <property type="protein sequence ID" value="RDS76546.1"/>
    <property type="molecule type" value="Genomic_DNA"/>
</dbReference>
<evidence type="ECO:0000256" key="6">
    <source>
        <dbReference type="ARBA" id="ARBA00023004"/>
    </source>
</evidence>
<dbReference type="InterPro" id="IPR004981">
    <property type="entry name" value="Trp_2_3_dOase"/>
</dbReference>
<dbReference type="SUPFAM" id="SSF140959">
    <property type="entry name" value="Indolic compounds 2,3-dioxygenase-like"/>
    <property type="match status" value="1"/>
</dbReference>
<name>A0A395LHX1_9SPHN</name>
<evidence type="ECO:0000256" key="7">
    <source>
        <dbReference type="ARBA" id="ARBA00023079"/>
    </source>
</evidence>
<evidence type="ECO:0000256" key="1">
    <source>
        <dbReference type="ARBA" id="ARBA00011881"/>
    </source>
</evidence>
<dbReference type="HAMAP" id="MF_01972">
    <property type="entry name" value="T23O"/>
    <property type="match status" value="1"/>
</dbReference>
<keyword evidence="4 9" id="KW-0223">Dioxygenase</keyword>
<keyword evidence="5 9" id="KW-0560">Oxidoreductase</keyword>
<comment type="subunit">
    <text evidence="1 9">Homotetramer.</text>
</comment>
<dbReference type="Gene3D" id="1.20.58.480">
    <property type="match status" value="1"/>
</dbReference>
<keyword evidence="6 9" id="KW-0408">Iron</keyword>
<dbReference type="GO" id="GO:0019441">
    <property type="term" value="P:L-tryptophan catabolic process to kynurenine"/>
    <property type="evidence" value="ECO:0007669"/>
    <property type="project" value="UniProtKB-UniRule"/>
</dbReference>
<dbReference type="Pfam" id="PF03301">
    <property type="entry name" value="Trp_dioxygenase"/>
    <property type="match status" value="2"/>
</dbReference>
<comment type="function">
    <text evidence="9">Heme-dependent dioxygenase that catalyzes the oxidative cleavage of the L-tryptophan (L-Trp) pyrrole ring and converts L-tryptophan to N-formyl-L-kynurenine. Catalyzes the oxidative cleavage of the indole moiety.</text>
</comment>
<evidence type="ECO:0000256" key="2">
    <source>
        <dbReference type="ARBA" id="ARBA00022617"/>
    </source>
</evidence>
<comment type="catalytic activity">
    <reaction evidence="8 9">
        <text>L-tryptophan + O2 = N-formyl-L-kynurenine</text>
        <dbReference type="Rhea" id="RHEA:24536"/>
        <dbReference type="ChEBI" id="CHEBI:15379"/>
        <dbReference type="ChEBI" id="CHEBI:57912"/>
        <dbReference type="ChEBI" id="CHEBI:58629"/>
        <dbReference type="EC" id="1.13.11.11"/>
    </reaction>
</comment>
<evidence type="ECO:0000256" key="5">
    <source>
        <dbReference type="ARBA" id="ARBA00023002"/>
    </source>
</evidence>
<evidence type="ECO:0000313" key="11">
    <source>
        <dbReference type="Proteomes" id="UP000254101"/>
    </source>
</evidence>
<dbReference type="FunFam" id="1.20.58.480:FF:000001">
    <property type="entry name" value="Tryptophan 2,3-dioxygenase"/>
    <property type="match status" value="1"/>
</dbReference>
<feature type="binding site" evidence="9">
    <location>
        <begin position="41"/>
        <end position="45"/>
    </location>
    <ligand>
        <name>substrate</name>
    </ligand>
</feature>
<dbReference type="PANTHER" id="PTHR10138">
    <property type="entry name" value="TRYPTOPHAN 2,3-DIOXYGENASE"/>
    <property type="match status" value="1"/>
</dbReference>
<reference evidence="10 11" key="1">
    <citation type="submission" date="2018-07" db="EMBL/GenBank/DDBJ databases">
        <title>Erythrobacter nanhaiensis sp. nov., a novel member of the genus Erythrobacter isolated from the South China Sea.</title>
        <authorList>
            <person name="Chen X."/>
            <person name="Liu J."/>
        </authorList>
    </citation>
    <scope>NUCLEOTIDE SEQUENCE [LARGE SCALE GENOMIC DNA]</scope>
    <source>
        <strain evidence="10 11">S-5</strain>
    </source>
</reference>